<dbReference type="EMBL" id="BGPR01002462">
    <property type="protein sequence ID" value="GBM73864.1"/>
    <property type="molecule type" value="Genomic_DNA"/>
</dbReference>
<keyword evidence="2" id="KW-1185">Reference proteome</keyword>
<reference evidence="1 2" key="1">
    <citation type="journal article" date="2019" name="Sci. Rep.">
        <title>Orb-weaving spider Araneus ventricosus genome elucidates the spidroin gene catalogue.</title>
        <authorList>
            <person name="Kono N."/>
            <person name="Nakamura H."/>
            <person name="Ohtoshi R."/>
            <person name="Moran D.A.P."/>
            <person name="Shinohara A."/>
            <person name="Yoshida Y."/>
            <person name="Fujiwara M."/>
            <person name="Mori M."/>
            <person name="Tomita M."/>
            <person name="Arakawa K."/>
        </authorList>
    </citation>
    <scope>NUCLEOTIDE SEQUENCE [LARGE SCALE GENOMIC DNA]</scope>
</reference>
<dbReference type="AlphaFoldDB" id="A0A4Y2I895"/>
<comment type="caution">
    <text evidence="1">The sequence shown here is derived from an EMBL/GenBank/DDBJ whole genome shotgun (WGS) entry which is preliminary data.</text>
</comment>
<dbReference type="Proteomes" id="UP000499080">
    <property type="component" value="Unassembled WGS sequence"/>
</dbReference>
<gene>
    <name evidence="1" type="ORF">AVEN_94295_1</name>
</gene>
<evidence type="ECO:0000313" key="1">
    <source>
        <dbReference type="EMBL" id="GBM73864.1"/>
    </source>
</evidence>
<proteinExistence type="predicted"/>
<sequence>MNKSKEEISVQNRFKKANELPQRVTEMKLQCTIVLYSIKLLPRRGQVTILQCVHPSRGPHIAFCKQHSRRLTSCDFFLWDYLKSKVSSWGPDVDDLKGRHVTDCAEHSWTR</sequence>
<accession>A0A4Y2I895</accession>
<organism evidence="1 2">
    <name type="scientific">Araneus ventricosus</name>
    <name type="common">Orbweaver spider</name>
    <name type="synonym">Epeira ventricosa</name>
    <dbReference type="NCBI Taxonomy" id="182803"/>
    <lineage>
        <taxon>Eukaryota</taxon>
        <taxon>Metazoa</taxon>
        <taxon>Ecdysozoa</taxon>
        <taxon>Arthropoda</taxon>
        <taxon>Chelicerata</taxon>
        <taxon>Arachnida</taxon>
        <taxon>Araneae</taxon>
        <taxon>Araneomorphae</taxon>
        <taxon>Entelegynae</taxon>
        <taxon>Araneoidea</taxon>
        <taxon>Araneidae</taxon>
        <taxon>Araneus</taxon>
    </lineage>
</organism>
<protein>
    <submittedName>
        <fullName evidence="1">Uncharacterized protein</fullName>
    </submittedName>
</protein>
<evidence type="ECO:0000313" key="2">
    <source>
        <dbReference type="Proteomes" id="UP000499080"/>
    </source>
</evidence>
<name>A0A4Y2I895_ARAVE</name>